<dbReference type="Proteomes" id="UP000281028">
    <property type="component" value="Unassembled WGS sequence"/>
</dbReference>
<dbReference type="EMBL" id="RIAR02000001">
    <property type="protein sequence ID" value="NSL87324.1"/>
    <property type="molecule type" value="Genomic_DNA"/>
</dbReference>
<evidence type="ECO:0000313" key="2">
    <source>
        <dbReference type="Proteomes" id="UP000281028"/>
    </source>
</evidence>
<dbReference type="PANTHER" id="PTHR33990:SF1">
    <property type="entry name" value="PROTEIN YJDN"/>
    <property type="match status" value="1"/>
</dbReference>
<dbReference type="SUPFAM" id="SSF54593">
    <property type="entry name" value="Glyoxalase/Bleomycin resistance protein/Dihydroxybiphenyl dioxygenase"/>
    <property type="match status" value="1"/>
</dbReference>
<sequence>MINIDAYLTFNGNCREAMTFYKSCLGGELEMQVVRDSPMSGEWPPAVQDQVLHATLWAGDKILLLGSDMGAPGTNLNGTRVSISFSCTSEEELSNSFSRLSEGAKITHPIHDFYAGKIGAMVDKYGFSWLFYYHNGKADK</sequence>
<proteinExistence type="predicted"/>
<dbReference type="RefSeq" id="WP_127041453.1">
    <property type="nucleotide sequence ID" value="NZ_JAABOK010000004.1"/>
</dbReference>
<dbReference type="OrthoDB" id="9795306at2"/>
<reference evidence="1" key="1">
    <citation type="submission" date="2020-05" db="EMBL/GenBank/DDBJ databases">
        <title>Chitinophaga laudate sp. nov., isolated from a tropical peat swamp.</title>
        <authorList>
            <person name="Goh C.B.S."/>
            <person name="Lee M.S."/>
            <person name="Parimannan S."/>
            <person name="Pasbakhsh P."/>
            <person name="Yule C.M."/>
            <person name="Rajandas H."/>
            <person name="Loke S."/>
            <person name="Croft L."/>
            <person name="Tan J.B.L."/>
        </authorList>
    </citation>
    <scope>NUCLEOTIDE SEQUENCE</scope>
    <source>
        <strain evidence="1">Mgbs1</strain>
    </source>
</reference>
<gene>
    <name evidence="1" type="ORF">ECE50_010815</name>
</gene>
<comment type="caution">
    <text evidence="1">The sequence shown here is derived from an EMBL/GenBank/DDBJ whole genome shotgun (WGS) entry which is preliminary data.</text>
</comment>
<protein>
    <submittedName>
        <fullName evidence="1">VOC family protein</fullName>
    </submittedName>
</protein>
<dbReference type="InterPro" id="IPR029068">
    <property type="entry name" value="Glyas_Bleomycin-R_OHBP_Dase"/>
</dbReference>
<evidence type="ECO:0000313" key="1">
    <source>
        <dbReference type="EMBL" id="NSL87324.1"/>
    </source>
</evidence>
<dbReference type="Gene3D" id="3.10.180.10">
    <property type="entry name" value="2,3-Dihydroxybiphenyl 1,2-Dioxygenase, domain 1"/>
    <property type="match status" value="1"/>
</dbReference>
<dbReference type="Pfam" id="PF06983">
    <property type="entry name" value="3-dmu-9_3-mt"/>
    <property type="match status" value="1"/>
</dbReference>
<dbReference type="InterPro" id="IPR028973">
    <property type="entry name" value="PhnB-like"/>
</dbReference>
<organism evidence="1 2">
    <name type="scientific">Chitinophaga solisilvae</name>
    <dbReference type="NCBI Taxonomy" id="1233460"/>
    <lineage>
        <taxon>Bacteria</taxon>
        <taxon>Pseudomonadati</taxon>
        <taxon>Bacteroidota</taxon>
        <taxon>Chitinophagia</taxon>
        <taxon>Chitinophagales</taxon>
        <taxon>Chitinophagaceae</taxon>
        <taxon>Chitinophaga</taxon>
    </lineage>
</organism>
<keyword evidence="2" id="KW-1185">Reference proteome</keyword>
<accession>A0A433WF32</accession>
<dbReference type="AlphaFoldDB" id="A0A433WF32"/>
<dbReference type="PANTHER" id="PTHR33990">
    <property type="entry name" value="PROTEIN YJDN-RELATED"/>
    <property type="match status" value="1"/>
</dbReference>
<name>A0A433WF32_9BACT</name>